<accession>A0A6D2L053</accession>
<dbReference type="InterPro" id="IPR029071">
    <property type="entry name" value="Ubiquitin-like_domsf"/>
</dbReference>
<name>A0A6D2L053_9BRAS</name>
<dbReference type="PANTHER" id="PTHR48152:SF2">
    <property type="entry name" value="F1C9.34 PROTEIN-RELATED"/>
    <property type="match status" value="1"/>
</dbReference>
<dbReference type="Gene3D" id="3.10.20.90">
    <property type="entry name" value="Phosphatidylinositol 3-kinase Catalytic Subunit, Chain A, domain 1"/>
    <property type="match status" value="1"/>
</dbReference>
<comment type="caution">
    <text evidence="2">The sequence shown here is derived from an EMBL/GenBank/DDBJ whole genome shotgun (WGS) entry which is preliminary data.</text>
</comment>
<sequence>MLPGNGSFGKGTIDLGGLEVTQISISNTTAQRVWRTYEGGRDDMGFSIFEHINLPPNVSKLGFYAQPNNQKLFGWILVARDVSGSNLRPPVDYIEVGNTKSLDIKQDGPAYFWQPVCPNGYQAVGLFVTTSPEKPPLKQESISCVRSEFTEQSEADTVVWGTEEISVVTLRPIKRGTQETGVYTGTFHFQKLNPTPPISLFCLKNTKLDMSYMPSNDQTRVLFQTYSPLIYFHPKEDFLPSSLDWFFSNGALLYQKDNESNPVPIQPNGSNLPQGGSDDESFWLDYPVDEKAKENVKRGDLGNTKVYLHIKPMFGGTFTDIVVWIFSPFNGNARLKFLFMTLSLGDIGEHIGDWEHVTLRISNFNGELWRVYFSQHSGGALVDACDLEFESGNKPVVYSSLHGHAMFPKPGLVLQGEGKNGIRNDMARSDKLLDCGLGYEVISGIGVVEPPWTNYLRKWGPHVRYNIDKILDSFAKILPGFIRKRFRNFISKIPREMLGEDGPTGPKVKATWTGDEKATKMIEVVLNDRLGKKVRVKCNEDDTIGDLKKLVAAQTGTRAEKIRIQKWYNIYKDHITLKDYEIHDGMGLELYYN</sequence>
<evidence type="ECO:0000313" key="2">
    <source>
        <dbReference type="EMBL" id="CAA7058928.1"/>
    </source>
</evidence>
<dbReference type="Pfam" id="PF06101">
    <property type="entry name" value="Vps62"/>
    <property type="match status" value="1"/>
</dbReference>
<dbReference type="EMBL" id="CACVBM020001740">
    <property type="protein sequence ID" value="CAA7058928.1"/>
    <property type="molecule type" value="Genomic_DNA"/>
</dbReference>
<protein>
    <recommendedName>
        <fullName evidence="1">Ubiquitin-like domain-containing protein</fullName>
    </recommendedName>
</protein>
<keyword evidence="3" id="KW-1185">Reference proteome</keyword>
<dbReference type="InterPro" id="IPR000626">
    <property type="entry name" value="Ubiquitin-like_dom"/>
</dbReference>
<dbReference type="AlphaFoldDB" id="A0A6D2L053"/>
<evidence type="ECO:0000259" key="1">
    <source>
        <dbReference type="PROSITE" id="PS50053"/>
    </source>
</evidence>
<dbReference type="PANTHER" id="PTHR48152">
    <property type="entry name" value="F1C9.34 PROTEIN"/>
    <property type="match status" value="1"/>
</dbReference>
<reference evidence="2" key="1">
    <citation type="submission" date="2020-01" db="EMBL/GenBank/DDBJ databases">
        <authorList>
            <person name="Mishra B."/>
        </authorList>
    </citation>
    <scope>NUCLEOTIDE SEQUENCE [LARGE SCALE GENOMIC DNA]</scope>
</reference>
<organism evidence="2 3">
    <name type="scientific">Microthlaspi erraticum</name>
    <dbReference type="NCBI Taxonomy" id="1685480"/>
    <lineage>
        <taxon>Eukaryota</taxon>
        <taxon>Viridiplantae</taxon>
        <taxon>Streptophyta</taxon>
        <taxon>Embryophyta</taxon>
        <taxon>Tracheophyta</taxon>
        <taxon>Spermatophyta</taxon>
        <taxon>Magnoliopsida</taxon>
        <taxon>eudicotyledons</taxon>
        <taxon>Gunneridae</taxon>
        <taxon>Pentapetalae</taxon>
        <taxon>rosids</taxon>
        <taxon>malvids</taxon>
        <taxon>Brassicales</taxon>
        <taxon>Brassicaceae</taxon>
        <taxon>Coluteocarpeae</taxon>
        <taxon>Microthlaspi</taxon>
    </lineage>
</organism>
<gene>
    <name evidence="2" type="ORF">MERR_LOCUS46164</name>
</gene>
<evidence type="ECO:0000313" key="3">
    <source>
        <dbReference type="Proteomes" id="UP000467841"/>
    </source>
</evidence>
<feature type="domain" description="Ubiquitin-like" evidence="1">
    <location>
        <begin position="522"/>
        <end position="593"/>
    </location>
</feature>
<dbReference type="PROSITE" id="PS50053">
    <property type="entry name" value="UBIQUITIN_2"/>
    <property type="match status" value="1"/>
</dbReference>
<dbReference type="InterPro" id="IPR009291">
    <property type="entry name" value="Vps62"/>
</dbReference>
<dbReference type="OrthoDB" id="188042at2759"/>
<dbReference type="SUPFAM" id="SSF54236">
    <property type="entry name" value="Ubiquitin-like"/>
    <property type="match status" value="1"/>
</dbReference>
<dbReference type="CDD" id="cd01791">
    <property type="entry name" value="Ubl_UBL5"/>
    <property type="match status" value="1"/>
</dbReference>
<dbReference type="FunFam" id="3.10.20.90:FF:000054">
    <property type="entry name" value="Ubiquitin-like protein 5"/>
    <property type="match status" value="1"/>
</dbReference>
<dbReference type="Proteomes" id="UP000467841">
    <property type="component" value="Unassembled WGS sequence"/>
</dbReference>
<proteinExistence type="predicted"/>